<dbReference type="InterPro" id="IPR023213">
    <property type="entry name" value="CAT-like_dom_sf"/>
</dbReference>
<dbReference type="Proteomes" id="UP000541583">
    <property type="component" value="Unassembled WGS sequence"/>
</dbReference>
<evidence type="ECO:0000313" key="2">
    <source>
        <dbReference type="EMBL" id="MBB6107922.1"/>
    </source>
</evidence>
<dbReference type="InterPro" id="IPR052058">
    <property type="entry name" value="Alcohol_O-acetyltransferase"/>
</dbReference>
<accession>A0ABR6PDT6</accession>
<dbReference type="RefSeq" id="WP_076369432.1">
    <property type="nucleotide sequence ID" value="NZ_FTMG01000001.1"/>
</dbReference>
<dbReference type="InterPro" id="IPR001242">
    <property type="entry name" value="Condensation_dom"/>
</dbReference>
<reference evidence="2 3" key="1">
    <citation type="submission" date="2020-08" db="EMBL/GenBank/DDBJ databases">
        <title>Genomic Encyclopedia of Type Strains, Phase IV (KMG-V): Genome sequencing to study the core and pangenomes of soil and plant-associated prokaryotes.</title>
        <authorList>
            <person name="Whitman W."/>
        </authorList>
    </citation>
    <scope>NUCLEOTIDE SEQUENCE [LARGE SCALE GENOMIC DNA]</scope>
    <source>
        <strain evidence="2 3">ANJLi2</strain>
    </source>
</reference>
<name>A0ABR6PDT6_9SPHI</name>
<dbReference type="PANTHER" id="PTHR28037">
    <property type="entry name" value="ALCOHOL O-ACETYLTRANSFERASE 1-RELATED"/>
    <property type="match status" value="1"/>
</dbReference>
<dbReference type="Pfam" id="PF00668">
    <property type="entry name" value="Condensation"/>
    <property type="match status" value="1"/>
</dbReference>
<keyword evidence="3" id="KW-1185">Reference proteome</keyword>
<dbReference type="EMBL" id="JACHCB010000001">
    <property type="protein sequence ID" value="MBB6107922.1"/>
    <property type="molecule type" value="Genomic_DNA"/>
</dbReference>
<dbReference type="Gene3D" id="3.30.559.30">
    <property type="entry name" value="Nonribosomal peptide synthetase, condensation domain"/>
    <property type="match status" value="1"/>
</dbReference>
<comment type="caution">
    <text evidence="2">The sequence shown here is derived from an EMBL/GenBank/DDBJ whole genome shotgun (WGS) entry which is preliminary data.</text>
</comment>
<dbReference type="Gene3D" id="3.30.559.10">
    <property type="entry name" value="Chloramphenicol acetyltransferase-like domain"/>
    <property type="match status" value="1"/>
</dbReference>
<evidence type="ECO:0000259" key="1">
    <source>
        <dbReference type="Pfam" id="PF00668"/>
    </source>
</evidence>
<sequence length="427" mass="48699">MRRKLLLIERVMHGDGNYVFNALLPVRVRGNFSETDIRLALVSLQKTHAMLNAVVQNDKNGEPWFVVNNERPVNIPIRIMERIDNNNWQTESVKEWSVPFKSYQEPLMRLVWIKGEPVSELLLVMHHCLFDGRSALVMLEEFLQFLDDPDARIAVEVPIADIGDIVPPTMLNNKIHQFMAKLLFGMASIALSLIPSKDKPVEKKKDFLIHWRLDQELSLALLACCKAENIKVNTIMCAILLDAFKQVLPNKALNKIMCPVDIRNFNPQIKKNNIFAFPLMILVTAFPGLDFFSNARAMQKDIEHKMAKLDPYKLIMLLEAAHGSLRKIIRFLRNQKANKDCMFSNLGKLDIQQHYKHFEVETIFSPSVMVPEGHATAFTTTTYGGEMDFSFISNEGSLTYEDAMAIKDKMMETISTLTGTTEKLSVA</sequence>
<evidence type="ECO:0000313" key="3">
    <source>
        <dbReference type="Proteomes" id="UP000541583"/>
    </source>
</evidence>
<protein>
    <submittedName>
        <fullName evidence="2">NRPS condensation-like uncharacterized protein</fullName>
    </submittedName>
</protein>
<organism evidence="2 3">
    <name type="scientific">Mucilaginibacter lappiensis</name>
    <dbReference type="NCBI Taxonomy" id="354630"/>
    <lineage>
        <taxon>Bacteria</taxon>
        <taxon>Pseudomonadati</taxon>
        <taxon>Bacteroidota</taxon>
        <taxon>Sphingobacteriia</taxon>
        <taxon>Sphingobacteriales</taxon>
        <taxon>Sphingobacteriaceae</taxon>
        <taxon>Mucilaginibacter</taxon>
    </lineage>
</organism>
<feature type="domain" description="Condensation" evidence="1">
    <location>
        <begin position="17"/>
        <end position="144"/>
    </location>
</feature>
<gene>
    <name evidence="2" type="ORF">HDF23_000652</name>
</gene>
<proteinExistence type="predicted"/>
<dbReference type="PANTHER" id="PTHR28037:SF1">
    <property type="entry name" value="ALCOHOL O-ACETYLTRANSFERASE 1-RELATED"/>
    <property type="match status" value="1"/>
</dbReference>
<dbReference type="SUPFAM" id="SSF52777">
    <property type="entry name" value="CoA-dependent acyltransferases"/>
    <property type="match status" value="2"/>
</dbReference>